<dbReference type="GO" id="GO:0008236">
    <property type="term" value="F:serine-type peptidase activity"/>
    <property type="evidence" value="ECO:0007669"/>
    <property type="project" value="InterPro"/>
</dbReference>
<evidence type="ECO:0000313" key="2">
    <source>
        <dbReference type="EMBL" id="CAD6502333.1"/>
    </source>
</evidence>
<dbReference type="PANTHER" id="PTHR37049:SF4">
    <property type="entry name" value="RHODANESE DOMAIN-CONTAINING PROTEIN"/>
    <property type="match status" value="1"/>
</dbReference>
<dbReference type="InterPro" id="IPR056186">
    <property type="entry name" value="PDZ_CPAF-rel"/>
</dbReference>
<proteinExistence type="predicted"/>
<dbReference type="PANTHER" id="PTHR37049">
    <property type="entry name" value="PEPTIDASE S41 FAMILY PROTEIN"/>
    <property type="match status" value="1"/>
</dbReference>
<protein>
    <submittedName>
        <fullName evidence="2">BgTH12-04926</fullName>
    </submittedName>
</protein>
<gene>
    <name evidence="2" type="ORF">BGTH12_LOCUS3691</name>
</gene>
<name>A0A9W4D1A0_BLUGR</name>
<accession>A0A9W4D1A0</accession>
<organism evidence="2 3">
    <name type="scientific">Blumeria graminis f. sp. triticale</name>
    <dbReference type="NCBI Taxonomy" id="1689686"/>
    <lineage>
        <taxon>Eukaryota</taxon>
        <taxon>Fungi</taxon>
        <taxon>Dikarya</taxon>
        <taxon>Ascomycota</taxon>
        <taxon>Pezizomycotina</taxon>
        <taxon>Leotiomycetes</taxon>
        <taxon>Erysiphales</taxon>
        <taxon>Erysiphaceae</taxon>
        <taxon>Blumeria</taxon>
    </lineage>
</organism>
<dbReference type="InterPro" id="IPR052766">
    <property type="entry name" value="S41A_metabolite_peptidase"/>
</dbReference>
<dbReference type="Pfam" id="PF23658">
    <property type="entry name" value="PDZ_CPAF_rel"/>
    <property type="match status" value="1"/>
</dbReference>
<dbReference type="EMBL" id="CAJHIT010000006">
    <property type="protein sequence ID" value="CAD6502333.1"/>
    <property type="molecule type" value="Genomic_DNA"/>
</dbReference>
<dbReference type="AlphaFoldDB" id="A0A9W4D1A0"/>
<evidence type="ECO:0000259" key="1">
    <source>
        <dbReference type="Pfam" id="PF23658"/>
    </source>
</evidence>
<dbReference type="Proteomes" id="UP000683417">
    <property type="component" value="Unassembled WGS sequence"/>
</dbReference>
<feature type="domain" description="CPAF-like PDZ" evidence="1">
    <location>
        <begin position="273"/>
        <end position="393"/>
    </location>
</feature>
<reference evidence="2" key="1">
    <citation type="submission" date="2020-10" db="EMBL/GenBank/DDBJ databases">
        <authorList>
            <person name="Muller C M."/>
        </authorList>
    </citation>
    <scope>NUCLEOTIDE SEQUENCE</scope>
    <source>
        <strain evidence="2">THUN-12</strain>
    </source>
</reference>
<sequence length="790" mass="87298">MWRPAPSIFGEKRVYKYADFSILFLCSIKPDLQTMEYLWIVLLLQTVSIAAECVADSCLLALRSTPHISGRHAAALDFCTAYLQDPTVVVPDEARIACKDENNVIDEQRIASACACEFAPTETRPTLVTPAQITSPPAVAEDSFFEPCALVSSSSAAQVATAPSTWPTVSAQLAYECLNSIPLNETAAIDFVDSIEPYLEWQSDLAWKKDPPADYDCPAHDVIAALDQVRRNLIANRYANEYVFQIDLYRVFLRGCDGHIILFPDAATKGFIFGRQRSLVSVSEDGRSLPVIKLYDDVYNSPGQGSVVTQINGIEASTFISNYSREAPSFPDADAVYNSMFFSQGSFAETGWEGCFSGGGRMQYIYPGPTTSFTFANGSSLILENTARVLADFSDVANGQQFYSKYCTVHDDEVEEEDSAATSLPNFTSAYPQPAIATNDSILSGHYLDGQGYEDVAVLNTLSFDPQSTTQFQEVAQQFLIDAKRNGKTKIIIDLSCNEGGYVLLSYDLFRQFFPTIEQEGNTRWRAGKAFMAIAEIFSAGSDDFDPSTATDSEISRHQSWFHYYSDLNSNNEPFRSFEDKYGPYTIKGDNFTNNIRWKLNDTLVTSNDTYGLGMEITGYGSRQNFTQPFDAKNIIMLHNGYCGSACHMFSEFMRVQAGVKSIAMGGRPKEGLMQGVGGNKGALVFSFETILQYAQMALPNASEAQAEILEKLSPLPLQRISKASLNVRDYISPEHFGDGLPSQYVRVESDCRLFYTEKSINDVTVLWKAAADAAFNGKGCAYGSLPERL</sequence>
<comment type="caution">
    <text evidence="2">The sequence shown here is derived from an EMBL/GenBank/DDBJ whole genome shotgun (WGS) entry which is preliminary data.</text>
</comment>
<evidence type="ECO:0000313" key="3">
    <source>
        <dbReference type="Proteomes" id="UP000683417"/>
    </source>
</evidence>
<dbReference type="GO" id="GO:0006508">
    <property type="term" value="P:proteolysis"/>
    <property type="evidence" value="ECO:0007669"/>
    <property type="project" value="InterPro"/>
</dbReference>